<proteinExistence type="predicted"/>
<evidence type="ECO:0000313" key="2">
    <source>
        <dbReference type="EMBL" id="KAF5317441.1"/>
    </source>
</evidence>
<feature type="region of interest" description="Disordered" evidence="1">
    <location>
        <begin position="1"/>
        <end position="23"/>
    </location>
</feature>
<dbReference type="AlphaFoldDB" id="A0A8H5EYX4"/>
<dbReference type="Proteomes" id="UP000559256">
    <property type="component" value="Unassembled WGS sequence"/>
</dbReference>
<comment type="caution">
    <text evidence="2">The sequence shown here is derived from an EMBL/GenBank/DDBJ whole genome shotgun (WGS) entry which is preliminary data.</text>
</comment>
<evidence type="ECO:0000313" key="3">
    <source>
        <dbReference type="Proteomes" id="UP000559256"/>
    </source>
</evidence>
<organism evidence="2 3">
    <name type="scientific">Tetrapyrgos nigripes</name>
    <dbReference type="NCBI Taxonomy" id="182062"/>
    <lineage>
        <taxon>Eukaryota</taxon>
        <taxon>Fungi</taxon>
        <taxon>Dikarya</taxon>
        <taxon>Basidiomycota</taxon>
        <taxon>Agaricomycotina</taxon>
        <taxon>Agaricomycetes</taxon>
        <taxon>Agaricomycetidae</taxon>
        <taxon>Agaricales</taxon>
        <taxon>Marasmiineae</taxon>
        <taxon>Marasmiaceae</taxon>
        <taxon>Tetrapyrgos</taxon>
    </lineage>
</organism>
<dbReference type="EMBL" id="JAACJM010000484">
    <property type="protein sequence ID" value="KAF5317441.1"/>
    <property type="molecule type" value="Genomic_DNA"/>
</dbReference>
<name>A0A8H5EYX4_9AGAR</name>
<reference evidence="2 3" key="1">
    <citation type="journal article" date="2020" name="ISME J.">
        <title>Uncovering the hidden diversity of litter-decomposition mechanisms in mushroom-forming fungi.</title>
        <authorList>
            <person name="Floudas D."/>
            <person name="Bentzer J."/>
            <person name="Ahren D."/>
            <person name="Johansson T."/>
            <person name="Persson P."/>
            <person name="Tunlid A."/>
        </authorList>
    </citation>
    <scope>NUCLEOTIDE SEQUENCE [LARGE SCALE GENOMIC DNA]</scope>
    <source>
        <strain evidence="2 3">CBS 291.85</strain>
    </source>
</reference>
<keyword evidence="3" id="KW-1185">Reference proteome</keyword>
<protein>
    <submittedName>
        <fullName evidence="2">Uncharacterized protein</fullName>
    </submittedName>
</protein>
<feature type="compositionally biased region" description="Polar residues" evidence="1">
    <location>
        <begin position="8"/>
        <end position="19"/>
    </location>
</feature>
<gene>
    <name evidence="2" type="ORF">D9758_018752</name>
</gene>
<sequence length="127" mass="14527">METDSNSKKPSISHIQFTHSGPPARDAHLVGRYHSAEHMGGIVIWPLLARMQPPNTYSTIYRIADFGFPDNIQINFGIKYDDVKHDEYLWLDDDHWYHVDYASKKAASVTLTKESKLKVNPIFVPEG</sequence>
<accession>A0A8H5EYX4</accession>
<evidence type="ECO:0000256" key="1">
    <source>
        <dbReference type="SAM" id="MobiDB-lite"/>
    </source>
</evidence>